<evidence type="ECO:0000313" key="3">
    <source>
        <dbReference type="Proteomes" id="UP001138997"/>
    </source>
</evidence>
<dbReference type="Proteomes" id="UP001138997">
    <property type="component" value="Unassembled WGS sequence"/>
</dbReference>
<feature type="compositionally biased region" description="Polar residues" evidence="1">
    <location>
        <begin position="29"/>
        <end position="44"/>
    </location>
</feature>
<dbReference type="EMBL" id="JAJOMB010000032">
    <property type="protein sequence ID" value="MCD5316674.1"/>
    <property type="molecule type" value="Genomic_DNA"/>
</dbReference>
<evidence type="ECO:0000313" key="2">
    <source>
        <dbReference type="EMBL" id="MCD5316674.1"/>
    </source>
</evidence>
<dbReference type="AlphaFoldDB" id="A0A9X1SYA1"/>
<feature type="region of interest" description="Disordered" evidence="1">
    <location>
        <begin position="16"/>
        <end position="44"/>
    </location>
</feature>
<organism evidence="2 3">
    <name type="scientific">Kineosporia babensis</name>
    <dbReference type="NCBI Taxonomy" id="499548"/>
    <lineage>
        <taxon>Bacteria</taxon>
        <taxon>Bacillati</taxon>
        <taxon>Actinomycetota</taxon>
        <taxon>Actinomycetes</taxon>
        <taxon>Kineosporiales</taxon>
        <taxon>Kineosporiaceae</taxon>
        <taxon>Kineosporia</taxon>
    </lineage>
</organism>
<proteinExistence type="predicted"/>
<protein>
    <submittedName>
        <fullName evidence="2">Uncharacterized protein</fullName>
    </submittedName>
</protein>
<comment type="caution">
    <text evidence="2">The sequence shown here is derived from an EMBL/GenBank/DDBJ whole genome shotgun (WGS) entry which is preliminary data.</text>
</comment>
<keyword evidence="3" id="KW-1185">Reference proteome</keyword>
<sequence>MSVALAGGAILALASGCSGSGVSKDEPLSSVTSVTEEPSPSTDPQILAALGAYEGFTKALIEAERNPMDDEADLPKKADFTRFAYDPARSRSILDMKLLADYNSEMRGAPPESNVQVLKVELDADPYPSMTLEDCLVPQGEYVPYNRKTNKPLELTDTGDPMEPYRLTVNLISVKGKWGVSELEVQREGTCSP</sequence>
<evidence type="ECO:0000256" key="1">
    <source>
        <dbReference type="SAM" id="MobiDB-lite"/>
    </source>
</evidence>
<gene>
    <name evidence="2" type="ORF">LR394_37825</name>
</gene>
<name>A0A9X1SYA1_9ACTN</name>
<accession>A0A9X1SYA1</accession>
<reference evidence="2" key="1">
    <citation type="submission" date="2021-11" db="EMBL/GenBank/DDBJ databases">
        <title>Streptomyces corallinus and Kineosporia corallina sp. nov., two new coral-derived marine actinobacteria.</title>
        <authorList>
            <person name="Buangrab K."/>
            <person name="Sutthacheep M."/>
            <person name="Yeemin T."/>
            <person name="Harunari E."/>
            <person name="Igarashi Y."/>
            <person name="Sripreechasak P."/>
            <person name="Kanchanasin P."/>
            <person name="Tanasupawat S."/>
            <person name="Phongsopitanun W."/>
        </authorList>
    </citation>
    <scope>NUCLEOTIDE SEQUENCE</scope>
    <source>
        <strain evidence="2">JCM 31032</strain>
    </source>
</reference>
<dbReference type="RefSeq" id="WP_231449524.1">
    <property type="nucleotide sequence ID" value="NZ_JAJOMB010000032.1"/>
</dbReference>